<dbReference type="Proteomes" id="UP001566331">
    <property type="component" value="Unassembled WGS sequence"/>
</dbReference>
<sequence>MKPIAVLLILMLGMSDVNAQSNDCTGDQILDIYVDVRDNEVPMLDGLSTEDKQKISVMYQGIIDAVESQLLPSTNGEAPEPRMRNDLNLVNISTNDTLTGTLAIQTDLILSLLQAEDRENLIDTLKEAVAALNGESSITFGDHQDHMNRGIVENALESYGCPSDLMQDYGISGYTP</sequence>
<proteinExistence type="predicted"/>
<organism evidence="2 3">
    <name type="scientific">Luteimonas salinilitoris</name>
    <dbReference type="NCBI Taxonomy" id="3237697"/>
    <lineage>
        <taxon>Bacteria</taxon>
        <taxon>Pseudomonadati</taxon>
        <taxon>Pseudomonadota</taxon>
        <taxon>Gammaproteobacteria</taxon>
        <taxon>Lysobacterales</taxon>
        <taxon>Lysobacteraceae</taxon>
        <taxon>Luteimonas</taxon>
    </lineage>
</organism>
<keyword evidence="3" id="KW-1185">Reference proteome</keyword>
<evidence type="ECO:0008006" key="4">
    <source>
        <dbReference type="Google" id="ProtNLM"/>
    </source>
</evidence>
<protein>
    <recommendedName>
        <fullName evidence="4">DUF3347 domain-containing protein</fullName>
    </recommendedName>
</protein>
<gene>
    <name evidence="2" type="ORF">AB6713_05595</name>
</gene>
<accession>A0ABV4HMY2</accession>
<dbReference type="RefSeq" id="WP_370564084.1">
    <property type="nucleotide sequence ID" value="NZ_JBFWIB010000006.1"/>
</dbReference>
<evidence type="ECO:0000313" key="2">
    <source>
        <dbReference type="EMBL" id="MEZ0474089.1"/>
    </source>
</evidence>
<keyword evidence="1" id="KW-0732">Signal</keyword>
<evidence type="ECO:0000313" key="3">
    <source>
        <dbReference type="Proteomes" id="UP001566331"/>
    </source>
</evidence>
<dbReference type="EMBL" id="JBFWIC010000005">
    <property type="protein sequence ID" value="MEZ0474089.1"/>
    <property type="molecule type" value="Genomic_DNA"/>
</dbReference>
<feature type="signal peptide" evidence="1">
    <location>
        <begin position="1"/>
        <end position="19"/>
    </location>
</feature>
<reference evidence="2 3" key="1">
    <citation type="submission" date="2024-07" db="EMBL/GenBank/DDBJ databases">
        <title>Luteimonas salilacus sp. nov., isolated from the shore soil of Salt Lake in Tibet of China.</title>
        <authorList>
            <person name="Zhang X."/>
            <person name="Li A."/>
        </authorList>
    </citation>
    <scope>NUCLEOTIDE SEQUENCE [LARGE SCALE GENOMIC DNA]</scope>
    <source>
        <strain evidence="2 3">B3-2-R+30</strain>
    </source>
</reference>
<comment type="caution">
    <text evidence="2">The sequence shown here is derived from an EMBL/GenBank/DDBJ whole genome shotgun (WGS) entry which is preliminary data.</text>
</comment>
<evidence type="ECO:0000256" key="1">
    <source>
        <dbReference type="SAM" id="SignalP"/>
    </source>
</evidence>
<name>A0ABV4HMY2_9GAMM</name>
<feature type="chain" id="PRO_5046004414" description="DUF3347 domain-containing protein" evidence="1">
    <location>
        <begin position="20"/>
        <end position="176"/>
    </location>
</feature>